<protein>
    <submittedName>
        <fullName evidence="4">Short-chain dehydrogenase/reductase, putative (AFU_orthologue AFUA_3G02100)</fullName>
    </submittedName>
</protein>
<dbReference type="OrthoDB" id="74764at2759"/>
<accession>Q5BCC3</accession>
<keyword evidence="2" id="KW-0732">Signal</keyword>
<evidence type="ECO:0000256" key="1">
    <source>
        <dbReference type="SAM" id="MobiDB-lite"/>
    </source>
</evidence>
<sequence>MQLFSLLLATGLASAYTVTTVDQFMFKNIDPIVSPGLYVSHMHSFFGSDAVNTNTSTSAELREGCSTARNPNDFSVYWIPTLYLVDKSAPEGQTHQPITPMRFSAYYELLNEAEIPLPENFQMVVGNASATGPEGLDPDVQVSWACEGDEAEEGKELAAFPTRTCSTHLQTLLWFPDCANPDTFETAYSKNPKAFEGYGENWCPIGMYKIPRLRFSIRYDLRKLLPDGWDGEPPLELACGNSFCSHGDFINGWLPEAAEYMLQDPSKREYFQIKGPLGAGDEGTACERTAEDSDPEHGTSDYLESLEMMGKATAVDAKKVRRHRRAGLHRV</sequence>
<name>Q5BCC3_EMENI</name>
<feature type="chain" id="PRO_5012791107" evidence="2">
    <location>
        <begin position="16"/>
        <end position="331"/>
    </location>
</feature>
<evidence type="ECO:0000313" key="5">
    <source>
        <dbReference type="Proteomes" id="UP000000560"/>
    </source>
</evidence>
<reference evidence="5" key="2">
    <citation type="journal article" date="2009" name="Fungal Genet. Biol.">
        <title>The 2008 update of the Aspergillus nidulans genome annotation: a community effort.</title>
        <authorList>
            <person name="Wortman J.R."/>
            <person name="Gilsenan J.M."/>
            <person name="Joardar V."/>
            <person name="Deegan J."/>
            <person name="Clutterbuck J."/>
            <person name="Andersen M.R."/>
            <person name="Archer D."/>
            <person name="Bencina M."/>
            <person name="Braus G."/>
            <person name="Coutinho P."/>
            <person name="von Dohren H."/>
            <person name="Doonan J."/>
            <person name="Driessen A.J."/>
            <person name="Durek P."/>
            <person name="Espeso E."/>
            <person name="Fekete E."/>
            <person name="Flipphi M."/>
            <person name="Estrada C.G."/>
            <person name="Geysens S."/>
            <person name="Goldman G."/>
            <person name="de Groot P.W."/>
            <person name="Hansen K."/>
            <person name="Harris S.D."/>
            <person name="Heinekamp T."/>
            <person name="Helmstaedt K."/>
            <person name="Henrissat B."/>
            <person name="Hofmann G."/>
            <person name="Homan T."/>
            <person name="Horio T."/>
            <person name="Horiuchi H."/>
            <person name="James S."/>
            <person name="Jones M."/>
            <person name="Karaffa L."/>
            <person name="Karanyi Z."/>
            <person name="Kato M."/>
            <person name="Keller N."/>
            <person name="Kelly D.E."/>
            <person name="Kiel J.A."/>
            <person name="Kim J.M."/>
            <person name="van der Klei I.J."/>
            <person name="Klis F.M."/>
            <person name="Kovalchuk A."/>
            <person name="Krasevec N."/>
            <person name="Kubicek C.P."/>
            <person name="Liu B."/>
            <person name="Maccabe A."/>
            <person name="Meyer V."/>
            <person name="Mirabito P."/>
            <person name="Miskei M."/>
            <person name="Mos M."/>
            <person name="Mullins J."/>
            <person name="Nelson D.R."/>
            <person name="Nielsen J."/>
            <person name="Oakley B.R."/>
            <person name="Osmani S.A."/>
            <person name="Pakula T."/>
            <person name="Paszewski A."/>
            <person name="Paulsen I."/>
            <person name="Pilsyk S."/>
            <person name="Pocsi I."/>
            <person name="Punt P.J."/>
            <person name="Ram A.F."/>
            <person name="Ren Q."/>
            <person name="Robellet X."/>
            <person name="Robson G."/>
            <person name="Seiboth B."/>
            <person name="van Solingen P."/>
            <person name="Specht T."/>
            <person name="Sun J."/>
            <person name="Taheri-Talesh N."/>
            <person name="Takeshita N."/>
            <person name="Ussery D."/>
            <person name="vanKuyk P.A."/>
            <person name="Visser H."/>
            <person name="van de Vondervoort P.J."/>
            <person name="de Vries R.P."/>
            <person name="Walton J."/>
            <person name="Xiang X."/>
            <person name="Xiong Y."/>
            <person name="Zeng A.P."/>
            <person name="Brandt B.W."/>
            <person name="Cornell M.J."/>
            <person name="van den Hondel C.A."/>
            <person name="Visser J."/>
            <person name="Oliver S.G."/>
            <person name="Turner G."/>
        </authorList>
    </citation>
    <scope>GENOME REANNOTATION</scope>
    <source>
        <strain evidence="5">FGSC A4 / ATCC 38163 / CBS 112.46 / NRRL 194 / M139</strain>
    </source>
</reference>
<feature type="compositionally biased region" description="Basic and acidic residues" evidence="1">
    <location>
        <begin position="288"/>
        <end position="299"/>
    </location>
</feature>
<accession>C8VPG6</accession>
<dbReference type="AlphaFoldDB" id="Q5BCC3"/>
<dbReference type="OMA" id="VMRFSAY"/>
<evidence type="ECO:0000256" key="2">
    <source>
        <dbReference type="SAM" id="SignalP"/>
    </source>
</evidence>
<dbReference type="Proteomes" id="UP000000560">
    <property type="component" value="Chromosome VII"/>
</dbReference>
<dbReference type="PANTHER" id="PTHR43662:SF12">
    <property type="entry name" value="DUF1996 DOMAIN-CONTAINING PROTEIN-RELATED"/>
    <property type="match status" value="1"/>
</dbReference>
<dbReference type="KEGG" id="ani:ANIA_01807"/>
<dbReference type="EMBL" id="BN001307">
    <property type="protein sequence ID" value="CBF85598.1"/>
    <property type="molecule type" value="Genomic_DNA"/>
</dbReference>
<organism evidence="4 5">
    <name type="scientific">Emericella nidulans (strain FGSC A4 / ATCC 38163 / CBS 112.46 / NRRL 194 / M139)</name>
    <name type="common">Aspergillus nidulans</name>
    <dbReference type="NCBI Taxonomy" id="227321"/>
    <lineage>
        <taxon>Eukaryota</taxon>
        <taxon>Fungi</taxon>
        <taxon>Dikarya</taxon>
        <taxon>Ascomycota</taxon>
        <taxon>Pezizomycotina</taxon>
        <taxon>Eurotiomycetes</taxon>
        <taxon>Eurotiomycetidae</taxon>
        <taxon>Eurotiales</taxon>
        <taxon>Aspergillaceae</taxon>
        <taxon>Aspergillus</taxon>
        <taxon>Aspergillus subgen. Nidulantes</taxon>
    </lineage>
</organism>
<dbReference type="RefSeq" id="XP_659411.1">
    <property type="nucleotide sequence ID" value="XM_654319.1"/>
</dbReference>
<proteinExistence type="predicted"/>
<gene>
    <name evidence="4" type="ORF">ANIA_01807</name>
</gene>
<dbReference type="VEuPathDB" id="FungiDB:AN1807"/>
<feature type="signal peptide" evidence="2">
    <location>
        <begin position="1"/>
        <end position="15"/>
    </location>
</feature>
<reference evidence="5" key="1">
    <citation type="journal article" date="2005" name="Nature">
        <title>Sequencing of Aspergillus nidulans and comparative analysis with A. fumigatus and A. oryzae.</title>
        <authorList>
            <person name="Galagan J.E."/>
            <person name="Calvo S.E."/>
            <person name="Cuomo C."/>
            <person name="Ma L.J."/>
            <person name="Wortman J.R."/>
            <person name="Batzoglou S."/>
            <person name="Lee S.I."/>
            <person name="Basturkmen M."/>
            <person name="Spevak C.C."/>
            <person name="Clutterbuck J."/>
            <person name="Kapitonov V."/>
            <person name="Jurka J."/>
            <person name="Scazzocchio C."/>
            <person name="Farman M."/>
            <person name="Butler J."/>
            <person name="Purcell S."/>
            <person name="Harris S."/>
            <person name="Braus G.H."/>
            <person name="Draht O."/>
            <person name="Busch S."/>
            <person name="D'Enfert C."/>
            <person name="Bouchier C."/>
            <person name="Goldman G.H."/>
            <person name="Bell-Pedersen D."/>
            <person name="Griffiths-Jones S."/>
            <person name="Doonan J.H."/>
            <person name="Yu J."/>
            <person name="Vienken K."/>
            <person name="Pain A."/>
            <person name="Freitag M."/>
            <person name="Selker E.U."/>
            <person name="Archer D.B."/>
            <person name="Penalva M.A."/>
            <person name="Oakley B.R."/>
            <person name="Momany M."/>
            <person name="Tanaka T."/>
            <person name="Kumagai T."/>
            <person name="Asai K."/>
            <person name="Machida M."/>
            <person name="Nierman W.C."/>
            <person name="Denning D.W."/>
            <person name="Caddick M."/>
            <person name="Hynes M."/>
            <person name="Paoletti M."/>
            <person name="Fischer R."/>
            <person name="Miller B."/>
            <person name="Dyer P."/>
            <person name="Sachs M.S."/>
            <person name="Osmani S.A."/>
            <person name="Birren B.W."/>
        </authorList>
    </citation>
    <scope>NUCLEOTIDE SEQUENCE [LARGE SCALE GENOMIC DNA]</scope>
    <source>
        <strain evidence="5">FGSC A4 / ATCC 38163 / CBS 112.46 / NRRL 194 / M139</strain>
    </source>
</reference>
<evidence type="ECO:0000313" key="4">
    <source>
        <dbReference type="EMBL" id="CBF85598.1"/>
    </source>
</evidence>
<dbReference type="InterPro" id="IPR018535">
    <property type="entry name" value="DUF1996"/>
</dbReference>
<dbReference type="GeneID" id="2874958"/>
<feature type="region of interest" description="Disordered" evidence="1">
    <location>
        <begin position="278"/>
        <end position="299"/>
    </location>
</feature>
<dbReference type="InParanoid" id="Q5BCC3"/>
<dbReference type="PANTHER" id="PTHR43662">
    <property type="match status" value="1"/>
</dbReference>
<dbReference type="HOGENOM" id="CLU_044729_0_0_1"/>
<evidence type="ECO:0000259" key="3">
    <source>
        <dbReference type="Pfam" id="PF09362"/>
    </source>
</evidence>
<dbReference type="Pfam" id="PF09362">
    <property type="entry name" value="DUF1996"/>
    <property type="match status" value="1"/>
</dbReference>
<feature type="domain" description="DUF1996" evidence="3">
    <location>
        <begin position="30"/>
        <end position="253"/>
    </location>
</feature>
<dbReference type="eggNOG" id="ENOG502RX74">
    <property type="taxonomic scope" value="Eukaryota"/>
</dbReference>
<keyword evidence="5" id="KW-1185">Reference proteome</keyword>